<accession>A0A1I6L8M7</accession>
<dbReference type="CDD" id="cd02042">
    <property type="entry name" value="ParAB_family"/>
    <property type="match status" value="1"/>
</dbReference>
<reference evidence="1 2" key="1">
    <citation type="submission" date="2016-10" db="EMBL/GenBank/DDBJ databases">
        <authorList>
            <person name="de Groot N.N."/>
        </authorList>
    </citation>
    <scope>NUCLEOTIDE SEQUENCE [LARGE SCALE GENOMIC DNA]</scope>
    <source>
        <strain evidence="1 2">DSM 29433</strain>
    </source>
</reference>
<sequence>MAHIIVVGNEKGGAGKSTVSMHVATALARMGHKIAVLDLDLRQLTLGRYLQNRVEFMRKEGLDLPTPTFVPLPEHDAGSPDEASQSIDQRLYAAIGSVQDTMDFVLIDCPGSHTRVSQVAHSLADTLITPLNDSFVDFDMLARVDSEGEEILGPSVYSEMVWSAKQPRAQAGLAPIDWIVLRNRVGSQAMINKEKMERVVAKLSKRIGFRTGPGFSERVVFRELFPRGLTLLDLRDIGVKGLSISNIAARQELRDLIKTLDLPGVKPDF</sequence>
<dbReference type="InterPro" id="IPR050678">
    <property type="entry name" value="DNA_Partitioning_ATPase"/>
</dbReference>
<organism evidence="1 2">
    <name type="scientific">Yoonia litorea</name>
    <dbReference type="NCBI Taxonomy" id="1123755"/>
    <lineage>
        <taxon>Bacteria</taxon>
        <taxon>Pseudomonadati</taxon>
        <taxon>Pseudomonadota</taxon>
        <taxon>Alphaproteobacteria</taxon>
        <taxon>Rhodobacterales</taxon>
        <taxon>Paracoccaceae</taxon>
        <taxon>Yoonia</taxon>
    </lineage>
</organism>
<dbReference type="Gene3D" id="3.40.50.300">
    <property type="entry name" value="P-loop containing nucleotide triphosphate hydrolases"/>
    <property type="match status" value="1"/>
</dbReference>
<proteinExistence type="predicted"/>
<name>A0A1I6L8M7_9RHOB</name>
<evidence type="ECO:0000313" key="1">
    <source>
        <dbReference type="EMBL" id="SFR99839.1"/>
    </source>
</evidence>
<dbReference type="OrthoDB" id="13869at2"/>
<dbReference type="InterPro" id="IPR027417">
    <property type="entry name" value="P-loop_NTPase"/>
</dbReference>
<dbReference type="PANTHER" id="PTHR13696">
    <property type="entry name" value="P-LOOP CONTAINING NUCLEOSIDE TRIPHOSPHATE HYDROLASE"/>
    <property type="match status" value="1"/>
</dbReference>
<dbReference type="Proteomes" id="UP000198926">
    <property type="component" value="Unassembled WGS sequence"/>
</dbReference>
<dbReference type="PANTHER" id="PTHR13696:SF96">
    <property type="entry name" value="COBQ_COBB_MIND_PARA NUCLEOTIDE BINDING DOMAIN-CONTAINING PROTEIN"/>
    <property type="match status" value="1"/>
</dbReference>
<dbReference type="STRING" id="1123755.SAMN05444714_0296"/>
<dbReference type="InterPro" id="IPR015223">
    <property type="entry name" value="MipZ"/>
</dbReference>
<gene>
    <name evidence="1" type="ORF">SAMN05444714_0296</name>
</gene>
<evidence type="ECO:0000313" key="2">
    <source>
        <dbReference type="Proteomes" id="UP000198926"/>
    </source>
</evidence>
<dbReference type="Pfam" id="PF09140">
    <property type="entry name" value="MipZ"/>
    <property type="match status" value="1"/>
</dbReference>
<dbReference type="AlphaFoldDB" id="A0A1I6L8M7"/>
<dbReference type="RefSeq" id="WP_090203093.1">
    <property type="nucleotide sequence ID" value="NZ_FOZM01000001.1"/>
</dbReference>
<dbReference type="SUPFAM" id="SSF52540">
    <property type="entry name" value="P-loop containing nucleoside triphosphate hydrolases"/>
    <property type="match status" value="1"/>
</dbReference>
<protein>
    <submittedName>
        <fullName evidence="1">Chromosome partitioning protein</fullName>
    </submittedName>
</protein>
<dbReference type="EMBL" id="FOZM01000001">
    <property type="protein sequence ID" value="SFR99839.1"/>
    <property type="molecule type" value="Genomic_DNA"/>
</dbReference>
<keyword evidence="2" id="KW-1185">Reference proteome</keyword>